<dbReference type="AlphaFoldDB" id="A0A644T9D7"/>
<reference evidence="6" key="1">
    <citation type="submission" date="2019-08" db="EMBL/GenBank/DDBJ databases">
        <authorList>
            <person name="Kucharzyk K."/>
            <person name="Murdoch R.W."/>
            <person name="Higgins S."/>
            <person name="Loffler F."/>
        </authorList>
    </citation>
    <scope>NUCLEOTIDE SEQUENCE</scope>
</reference>
<sequence length="220" mass="23557">MDFFTTEILTSLLAIIFIDLVLAGDNAIVIGMAACNLPQDKRKKAIFWGTFGALIVRALSTVVVVSLLKIPALMIVGGVLLIYIAFNLMTEDKSSANIEAPTSLRKAIQTIIIADGVMGIDNVMGVAGVAHGNITLVIIGMLITVPIIIWGSTLFVKIVDRYPIIIYIGGGILGWTAGRMISNDPMISQYFTPTLALAFDILVVATVMGAALIKKRQHSI</sequence>
<evidence type="ECO:0000256" key="4">
    <source>
        <dbReference type="ARBA" id="ARBA00023136"/>
    </source>
</evidence>
<evidence type="ECO:0000256" key="3">
    <source>
        <dbReference type="ARBA" id="ARBA00022989"/>
    </source>
</evidence>
<dbReference type="InterPro" id="IPR005496">
    <property type="entry name" value="Integral_membrane_TerC"/>
</dbReference>
<comment type="caution">
    <text evidence="6">The sequence shown here is derived from an EMBL/GenBank/DDBJ whole genome shotgun (WGS) entry which is preliminary data.</text>
</comment>
<evidence type="ECO:0000256" key="5">
    <source>
        <dbReference type="SAM" id="Phobius"/>
    </source>
</evidence>
<feature type="transmembrane region" description="Helical" evidence="5">
    <location>
        <begin position="12"/>
        <end position="33"/>
    </location>
</feature>
<evidence type="ECO:0000313" key="6">
    <source>
        <dbReference type="EMBL" id="MPL63565.1"/>
    </source>
</evidence>
<dbReference type="Pfam" id="PF03741">
    <property type="entry name" value="TerC"/>
    <property type="match status" value="1"/>
</dbReference>
<dbReference type="PANTHER" id="PTHR30238">
    <property type="entry name" value="MEMBRANE BOUND PREDICTED REDOX MODULATOR"/>
    <property type="match status" value="1"/>
</dbReference>
<feature type="transmembrane region" description="Helical" evidence="5">
    <location>
        <begin position="45"/>
        <end position="64"/>
    </location>
</feature>
<dbReference type="EMBL" id="VSSQ01000021">
    <property type="protein sequence ID" value="MPL63565.1"/>
    <property type="molecule type" value="Genomic_DNA"/>
</dbReference>
<evidence type="ECO:0000256" key="2">
    <source>
        <dbReference type="ARBA" id="ARBA00022692"/>
    </source>
</evidence>
<dbReference type="InterPro" id="IPR022301">
    <property type="entry name" value="Integral_membrane_YjbE"/>
</dbReference>
<protein>
    <recommendedName>
        <fullName evidence="7">Membrane protein YjbE</fullName>
    </recommendedName>
</protein>
<keyword evidence="2 5" id="KW-0812">Transmembrane</keyword>
<evidence type="ECO:0008006" key="7">
    <source>
        <dbReference type="Google" id="ProtNLM"/>
    </source>
</evidence>
<accession>A0A644T9D7</accession>
<comment type="subcellular location">
    <subcellularLocation>
        <location evidence="1">Membrane</location>
        <topology evidence="1">Multi-pass membrane protein</topology>
    </subcellularLocation>
</comment>
<evidence type="ECO:0000256" key="1">
    <source>
        <dbReference type="ARBA" id="ARBA00004141"/>
    </source>
</evidence>
<feature type="transmembrane region" description="Helical" evidence="5">
    <location>
        <begin position="190"/>
        <end position="213"/>
    </location>
</feature>
<keyword evidence="4 5" id="KW-0472">Membrane</keyword>
<feature type="transmembrane region" description="Helical" evidence="5">
    <location>
        <begin position="136"/>
        <end position="155"/>
    </location>
</feature>
<feature type="transmembrane region" description="Helical" evidence="5">
    <location>
        <begin position="162"/>
        <end position="178"/>
    </location>
</feature>
<organism evidence="6">
    <name type="scientific">bioreactor metagenome</name>
    <dbReference type="NCBI Taxonomy" id="1076179"/>
    <lineage>
        <taxon>unclassified sequences</taxon>
        <taxon>metagenomes</taxon>
        <taxon>ecological metagenomes</taxon>
    </lineage>
</organism>
<gene>
    <name evidence="6" type="ORF">SDC9_09205</name>
</gene>
<proteinExistence type="predicted"/>
<dbReference type="PANTHER" id="PTHR30238:SF4">
    <property type="entry name" value="SLL1022 PROTEIN"/>
    <property type="match status" value="1"/>
</dbReference>
<dbReference type="GO" id="GO:0016020">
    <property type="term" value="C:membrane"/>
    <property type="evidence" value="ECO:0007669"/>
    <property type="project" value="UniProtKB-SubCell"/>
</dbReference>
<feature type="transmembrane region" description="Helical" evidence="5">
    <location>
        <begin position="70"/>
        <end position="89"/>
    </location>
</feature>
<feature type="transmembrane region" description="Helical" evidence="5">
    <location>
        <begin position="110"/>
        <end position="130"/>
    </location>
</feature>
<dbReference type="NCBIfam" id="TIGR03717">
    <property type="entry name" value="R_switched_YjbE"/>
    <property type="match status" value="1"/>
</dbReference>
<name>A0A644T9D7_9ZZZZ</name>
<keyword evidence="3 5" id="KW-1133">Transmembrane helix</keyword>